<dbReference type="PROSITE" id="PS50011">
    <property type="entry name" value="PROTEIN_KINASE_DOM"/>
    <property type="match status" value="1"/>
</dbReference>
<feature type="region of interest" description="Disordered" evidence="3">
    <location>
        <begin position="266"/>
        <end position="307"/>
    </location>
</feature>
<dbReference type="SMART" id="SM00220">
    <property type="entry name" value="S_TKc"/>
    <property type="match status" value="1"/>
</dbReference>
<dbReference type="PROSITE" id="PS00108">
    <property type="entry name" value="PROTEIN_KINASE_ST"/>
    <property type="match status" value="1"/>
</dbReference>
<dbReference type="Gene3D" id="1.10.510.10">
    <property type="entry name" value="Transferase(Phosphotransferase) domain 1"/>
    <property type="match status" value="1"/>
</dbReference>
<protein>
    <submittedName>
        <fullName evidence="5">Serine/threonine protein kinase</fullName>
    </submittedName>
</protein>
<proteinExistence type="predicted"/>
<gene>
    <name evidence="5" type="primary">FUN31</name>
    <name evidence="5" type="ORF">MARU1_003547</name>
</gene>
<dbReference type="GO" id="GO:0004674">
    <property type="term" value="F:protein serine/threonine kinase activity"/>
    <property type="evidence" value="ECO:0007669"/>
    <property type="project" value="UniProtKB-KW"/>
</dbReference>
<evidence type="ECO:0000313" key="5">
    <source>
        <dbReference type="EMBL" id="WFD17492.1"/>
    </source>
</evidence>
<dbReference type="Pfam" id="PF01878">
    <property type="entry name" value="EVE"/>
    <property type="match status" value="1"/>
</dbReference>
<dbReference type="SUPFAM" id="SSF56112">
    <property type="entry name" value="Protein kinase-like (PK-like)"/>
    <property type="match status" value="1"/>
</dbReference>
<feature type="compositionally biased region" description="Polar residues" evidence="3">
    <location>
        <begin position="401"/>
        <end position="417"/>
    </location>
</feature>
<dbReference type="InterPro" id="IPR052181">
    <property type="entry name" value="5hmC_binding"/>
</dbReference>
<dbReference type="Gene3D" id="3.30.200.20">
    <property type="entry name" value="Phosphorylase Kinase, domain 1"/>
    <property type="match status" value="1"/>
</dbReference>
<evidence type="ECO:0000256" key="2">
    <source>
        <dbReference type="ARBA" id="ARBA00023242"/>
    </source>
</evidence>
<sequence length="906" mass="100732">MPRHWLLKAEPESRLVKGVDVAFSVDLFEKVHTSPWEGVRNYQARNFLRDDMKVGDAVLFYHSNCALPGIVALAHVCKEGYPDSTAWDAHHPYYDAKSHPDAPRWYMVDVAFERRLTHPLPLALLQHMTRALTESQRQDVAYLTHEHLEALSHMALLHRSRLSVQPVDPMAYEAILLLGDRGGFEHWPGNMPLEHFGRGSWPSYQKRPLSDISTGAAMSRSPPDEPDGAMARMQLRDGDQDHDEGVLSKLTGVSRSVSWGRGTANRMAAQNRPHHERSHRPAASLSMSSSDALAESPADSSSPLSSAALSLRSLSNDAHRPYEMSAMTTSPQPAQKDWQPQAPCVPVVRVEPNAAPSTSYPQQDTPPVLKAPSPRHAVGLGLPDRDDQPVRRHMGSFYLRKQSSNPDLSHSLQSLSSAGDEDINDTQPGQVQFFSRFYPDHRPFGSRSGDASPLLSPPPLRMRYELGDTRRSFNAGRPNYAMQPFRISACKALPRPPRSPMMSAVAVSHNDDDVNEIHGLTTRASTPISYPSARHGPEPPPDTHALTQHLAVLSIPDAHTIDAYDVGDCMGSGAYGFVRRARSRENGDEVVIKYIIKSSIFADSWRRHRVYGTIPGEIFVLLQLQHTAYTPPATPPPYLTNKEHWQHVRDETLAMQRQGRMTGHPGICKLLDFFEDEEFYYLIMPRFGNGQDLFNYVESSPYGLEPQQVRNFLGQVADVIAFMHANGVVHRDIKDENVILDSYGMVQLIDFGGAARIRPDAMFDTFSGTMDYAAVEILRGEKYTGPPQDVWAFGVLGYVLVCGECPFADVDEASTGLSPGSRALLVLQHFCHEQSHDASSDDDIPSSDGGGDLSQLCDLICQCLQPDPLARPPAHEILRHAFLFGAHGWMGLRGWQSEPRPRFDSS</sequence>
<evidence type="ECO:0000259" key="4">
    <source>
        <dbReference type="PROSITE" id="PS50011"/>
    </source>
</evidence>
<evidence type="ECO:0000256" key="3">
    <source>
        <dbReference type="SAM" id="MobiDB-lite"/>
    </source>
</evidence>
<keyword evidence="5" id="KW-0723">Serine/threonine-protein kinase</keyword>
<dbReference type="Pfam" id="PF00069">
    <property type="entry name" value="Pkinase"/>
    <property type="match status" value="1"/>
</dbReference>
<feature type="region of interest" description="Disordered" evidence="3">
    <location>
        <begin position="207"/>
        <end position="231"/>
    </location>
</feature>
<dbReference type="InterPro" id="IPR008271">
    <property type="entry name" value="Ser/Thr_kinase_AS"/>
</dbReference>
<organism evidence="5 6">
    <name type="scientific">Malassezia arunalokei</name>
    <dbReference type="NCBI Taxonomy" id="1514897"/>
    <lineage>
        <taxon>Eukaryota</taxon>
        <taxon>Fungi</taxon>
        <taxon>Dikarya</taxon>
        <taxon>Basidiomycota</taxon>
        <taxon>Ustilaginomycotina</taxon>
        <taxon>Malasseziomycetes</taxon>
        <taxon>Malasseziales</taxon>
        <taxon>Malasseziaceae</taxon>
        <taxon>Malassezia</taxon>
    </lineage>
</organism>
<dbReference type="InterPro" id="IPR015947">
    <property type="entry name" value="PUA-like_sf"/>
</dbReference>
<dbReference type="InterPro" id="IPR000719">
    <property type="entry name" value="Prot_kinase_dom"/>
</dbReference>
<feature type="region of interest" description="Disordered" evidence="3">
    <location>
        <begin position="354"/>
        <end position="375"/>
    </location>
</feature>
<feature type="domain" description="Protein kinase" evidence="4">
    <location>
        <begin position="564"/>
        <end position="883"/>
    </location>
</feature>
<comment type="subcellular location">
    <subcellularLocation>
        <location evidence="1">Nucleus</location>
    </subcellularLocation>
</comment>
<dbReference type="GO" id="GO:0005524">
    <property type="term" value="F:ATP binding"/>
    <property type="evidence" value="ECO:0007669"/>
    <property type="project" value="InterPro"/>
</dbReference>
<dbReference type="PANTHER" id="PTHR14087:SF7">
    <property type="entry name" value="THYMOCYTE NUCLEAR PROTEIN 1"/>
    <property type="match status" value="1"/>
</dbReference>
<name>A0AAJ5Z406_9BASI</name>
<dbReference type="PANTHER" id="PTHR14087">
    <property type="entry name" value="THYMOCYTE NUCLEAR PROTEIN 1"/>
    <property type="match status" value="1"/>
</dbReference>
<feature type="compositionally biased region" description="Polar residues" evidence="3">
    <location>
        <begin position="355"/>
        <end position="365"/>
    </location>
</feature>
<evidence type="ECO:0000256" key="1">
    <source>
        <dbReference type="ARBA" id="ARBA00004123"/>
    </source>
</evidence>
<dbReference type="InterPro" id="IPR011009">
    <property type="entry name" value="Kinase-like_dom_sf"/>
</dbReference>
<dbReference type="Proteomes" id="UP001217582">
    <property type="component" value="Chromosome 8"/>
</dbReference>
<keyword evidence="2" id="KW-0539">Nucleus</keyword>
<dbReference type="SUPFAM" id="SSF88697">
    <property type="entry name" value="PUA domain-like"/>
    <property type="match status" value="1"/>
</dbReference>
<dbReference type="FunFam" id="3.10.590.10:FF:000006">
    <property type="entry name" value="Chromosome 7, whole genome shotgun sequence"/>
    <property type="match status" value="1"/>
</dbReference>
<feature type="compositionally biased region" description="Low complexity" evidence="3">
    <location>
        <begin position="282"/>
        <end position="307"/>
    </location>
</feature>
<dbReference type="InterPro" id="IPR047197">
    <property type="entry name" value="THYN1-like_EVE"/>
</dbReference>
<dbReference type="EMBL" id="CP119923">
    <property type="protein sequence ID" value="WFD17492.1"/>
    <property type="molecule type" value="Genomic_DNA"/>
</dbReference>
<dbReference type="GO" id="GO:0005634">
    <property type="term" value="C:nucleus"/>
    <property type="evidence" value="ECO:0007669"/>
    <property type="project" value="UniProtKB-SubCell"/>
</dbReference>
<feature type="region of interest" description="Disordered" evidence="3">
    <location>
        <begin position="398"/>
        <end position="427"/>
    </location>
</feature>
<dbReference type="AlphaFoldDB" id="A0AAJ5Z406"/>
<dbReference type="Gene3D" id="3.10.590.10">
    <property type="entry name" value="ph1033 like domains"/>
    <property type="match status" value="1"/>
</dbReference>
<evidence type="ECO:0000313" key="6">
    <source>
        <dbReference type="Proteomes" id="UP001217582"/>
    </source>
</evidence>
<reference evidence="5 6" key="1">
    <citation type="submission" date="2023-03" db="EMBL/GenBank/DDBJ databases">
        <title>Mating type loci evolution in Malassezia.</title>
        <authorList>
            <person name="Coelho M.A."/>
        </authorList>
    </citation>
    <scope>NUCLEOTIDE SEQUENCE [LARGE SCALE GENOMIC DNA]</scope>
    <source>
        <strain evidence="5 6">CBS 13387</strain>
    </source>
</reference>
<dbReference type="InterPro" id="IPR002740">
    <property type="entry name" value="EVE_domain"/>
</dbReference>
<keyword evidence="5" id="KW-0418">Kinase</keyword>
<keyword evidence="6" id="KW-1185">Reference proteome</keyword>
<dbReference type="CDD" id="cd21133">
    <property type="entry name" value="EVE"/>
    <property type="match status" value="1"/>
</dbReference>
<keyword evidence="5" id="KW-0808">Transferase</keyword>
<accession>A0AAJ5Z406</accession>